<dbReference type="Gene3D" id="3.40.190.10">
    <property type="entry name" value="Periplasmic binding protein-like II"/>
    <property type="match status" value="2"/>
</dbReference>
<dbReference type="Pfam" id="PF12849">
    <property type="entry name" value="PBP_like_2"/>
    <property type="match status" value="1"/>
</dbReference>
<reference evidence="3 4" key="1">
    <citation type="journal article" date="2021" name="Nat. Commun.">
        <title>Genetic determinants of endophytism in the Arabidopsis root mycobiome.</title>
        <authorList>
            <person name="Mesny F."/>
            <person name="Miyauchi S."/>
            <person name="Thiergart T."/>
            <person name="Pickel B."/>
            <person name="Atanasova L."/>
            <person name="Karlsson M."/>
            <person name="Huettel B."/>
            <person name="Barry K.W."/>
            <person name="Haridas S."/>
            <person name="Chen C."/>
            <person name="Bauer D."/>
            <person name="Andreopoulos W."/>
            <person name="Pangilinan J."/>
            <person name="LaButti K."/>
            <person name="Riley R."/>
            <person name="Lipzen A."/>
            <person name="Clum A."/>
            <person name="Drula E."/>
            <person name="Henrissat B."/>
            <person name="Kohler A."/>
            <person name="Grigoriev I.V."/>
            <person name="Martin F.M."/>
            <person name="Hacquard S."/>
        </authorList>
    </citation>
    <scope>NUCLEOTIDE SEQUENCE [LARGE SCALE GENOMIC DNA]</scope>
    <source>
        <strain evidence="3 4">MPI-CAGE-CH-0241</strain>
    </source>
</reference>
<organism evidence="3 4">
    <name type="scientific">Thelonectria olida</name>
    <dbReference type="NCBI Taxonomy" id="1576542"/>
    <lineage>
        <taxon>Eukaryota</taxon>
        <taxon>Fungi</taxon>
        <taxon>Dikarya</taxon>
        <taxon>Ascomycota</taxon>
        <taxon>Pezizomycotina</taxon>
        <taxon>Sordariomycetes</taxon>
        <taxon>Hypocreomycetidae</taxon>
        <taxon>Hypocreales</taxon>
        <taxon>Nectriaceae</taxon>
        <taxon>Thelonectria</taxon>
    </lineage>
</organism>
<dbReference type="SUPFAM" id="SSF53850">
    <property type="entry name" value="Periplasmic binding protein-like II"/>
    <property type="match status" value="1"/>
</dbReference>
<feature type="signal peptide" evidence="1">
    <location>
        <begin position="1"/>
        <end position="17"/>
    </location>
</feature>
<gene>
    <name evidence="3" type="ORF">B0T10DRAFT_411712</name>
</gene>
<keyword evidence="4" id="KW-1185">Reference proteome</keyword>
<name>A0A9P8VXA8_9HYPO</name>
<evidence type="ECO:0000313" key="4">
    <source>
        <dbReference type="Proteomes" id="UP000777438"/>
    </source>
</evidence>
<evidence type="ECO:0000313" key="3">
    <source>
        <dbReference type="EMBL" id="KAH6880789.1"/>
    </source>
</evidence>
<keyword evidence="1" id="KW-0732">Signal</keyword>
<proteinExistence type="predicted"/>
<dbReference type="InterPro" id="IPR052738">
    <property type="entry name" value="ABC-Tungstate_binding"/>
</dbReference>
<feature type="chain" id="PRO_5040280105" description="PBP domain-containing protein" evidence="1">
    <location>
        <begin position="18"/>
        <end position="302"/>
    </location>
</feature>
<accession>A0A9P8VXA8</accession>
<evidence type="ECO:0000256" key="1">
    <source>
        <dbReference type="SAM" id="SignalP"/>
    </source>
</evidence>
<dbReference type="EMBL" id="JAGPYM010000025">
    <property type="protein sequence ID" value="KAH6880789.1"/>
    <property type="molecule type" value="Genomic_DNA"/>
</dbReference>
<dbReference type="AlphaFoldDB" id="A0A9P8VXA8"/>
<comment type="caution">
    <text evidence="3">The sequence shown here is derived from an EMBL/GenBank/DDBJ whole genome shotgun (WGS) entry which is preliminary data.</text>
</comment>
<dbReference type="OrthoDB" id="10260248at2759"/>
<protein>
    <recommendedName>
        <fullName evidence="2">PBP domain-containing protein</fullName>
    </recommendedName>
</protein>
<feature type="domain" description="PBP" evidence="2">
    <location>
        <begin position="31"/>
        <end position="271"/>
    </location>
</feature>
<dbReference type="Proteomes" id="UP000777438">
    <property type="component" value="Unassembled WGS sequence"/>
</dbReference>
<evidence type="ECO:0000259" key="2">
    <source>
        <dbReference type="Pfam" id="PF12849"/>
    </source>
</evidence>
<dbReference type="InterPro" id="IPR024370">
    <property type="entry name" value="PBP_domain"/>
</dbReference>
<sequence length="302" mass="32743">MKLFALAASFLATAVAAVSPEKVYGKSGNMTLRIANGGAGQSGLIGVLADAYINDRVADGAKPFKVGWYKSDTTYSIQYLQSGDVDVGITYNEAAEKNAIQQGIAKDPSYYAFRDHFLLVGPPSNPANLSKTDDILSIFAGLHEAAQGEPTEPPVRFLSRYDKSATNIKETLLWAGVGQVPWATACSPWYHQYIAFPIQALIAAIKLEEYTITDRGTILSIDKELREKTVIYKAGSDKPDDLLLNPAHLLVGEKAPNPKEAETFAKWVVSKKGQAVITGFKKDGEQLYTGALQMACCQSWGN</sequence>
<dbReference type="PANTHER" id="PTHR37945:SF1">
    <property type="entry name" value="EXTRACELLULAR TUNGSTATE BINDING PROTEIN"/>
    <property type="match status" value="1"/>
</dbReference>
<dbReference type="PANTHER" id="PTHR37945">
    <property type="entry name" value="EXTRACELLULAR TUNGSTATE BINDING PROTEIN"/>
    <property type="match status" value="1"/>
</dbReference>